<evidence type="ECO:0000313" key="2">
    <source>
        <dbReference type="Proteomes" id="UP000214688"/>
    </source>
</evidence>
<dbReference type="InterPro" id="IPR016181">
    <property type="entry name" value="Acyl_CoA_acyltransferase"/>
</dbReference>
<evidence type="ECO:0000313" key="1">
    <source>
        <dbReference type="EMBL" id="ASS73834.1"/>
    </source>
</evidence>
<dbReference type="AlphaFoldDB" id="A0A223CXC6"/>
<protein>
    <recommendedName>
        <fullName evidence="3">N-acetyltransferase domain-containing protein</fullName>
    </recommendedName>
</protein>
<dbReference type="EMBL" id="CP022657">
    <property type="protein sequence ID" value="ASS73834.1"/>
    <property type="molecule type" value="Genomic_DNA"/>
</dbReference>
<dbReference type="Gene3D" id="3.40.630.30">
    <property type="match status" value="1"/>
</dbReference>
<dbReference type="SUPFAM" id="SSF55729">
    <property type="entry name" value="Acyl-CoA N-acyltransferases (Nat)"/>
    <property type="match status" value="1"/>
</dbReference>
<dbReference type="KEGG" id="tab:CIG75_01825"/>
<reference evidence="1 2" key="1">
    <citation type="journal article" date="2015" name="Int. J. Syst. Evol. Microbiol.">
        <title>Tumebacillus algifaecis sp. nov., isolated from decomposing algal scum.</title>
        <authorList>
            <person name="Wu Y.F."/>
            <person name="Zhang B."/>
            <person name="Xing P."/>
            <person name="Wu Q.L."/>
            <person name="Liu S.J."/>
        </authorList>
    </citation>
    <scope>NUCLEOTIDE SEQUENCE [LARGE SCALE GENOMIC DNA]</scope>
    <source>
        <strain evidence="1 2">THMBR28</strain>
    </source>
</reference>
<keyword evidence="2" id="KW-1185">Reference proteome</keyword>
<organism evidence="1 2">
    <name type="scientific">Tumebacillus algifaecis</name>
    <dbReference type="NCBI Taxonomy" id="1214604"/>
    <lineage>
        <taxon>Bacteria</taxon>
        <taxon>Bacillati</taxon>
        <taxon>Bacillota</taxon>
        <taxon>Bacilli</taxon>
        <taxon>Bacillales</taxon>
        <taxon>Alicyclobacillaceae</taxon>
        <taxon>Tumebacillus</taxon>
    </lineage>
</organism>
<sequence>MSIVIRKASQADRTSIQRLLLEAGLHAQGVDQAVDRFLLIEQEEEGGHKTAIGTIGLEIVAGKYGLMRSLVIKNGPGTAQLGAELLRLFVAYVETMEIEQLYLLTQSTTVPLFIHIGFSTIERERVPHAVAQSPHFLAYSQQDVVCLVKNYTSTSYPQHHVDSVNK</sequence>
<proteinExistence type="predicted"/>
<gene>
    <name evidence="1" type="ORF">CIG75_01825</name>
</gene>
<accession>A0A223CXC6</accession>
<name>A0A223CXC6_9BACL</name>
<dbReference type="RefSeq" id="WP_094235094.1">
    <property type="nucleotide sequence ID" value="NZ_CP022657.1"/>
</dbReference>
<dbReference type="Proteomes" id="UP000214688">
    <property type="component" value="Chromosome"/>
</dbReference>
<evidence type="ECO:0008006" key="3">
    <source>
        <dbReference type="Google" id="ProtNLM"/>
    </source>
</evidence>
<dbReference type="OrthoDB" id="2381311at2"/>